<reference evidence="11" key="1">
    <citation type="submission" date="2021-02" db="EMBL/GenBank/DDBJ databases">
        <authorList>
            <person name="Dougan E. K."/>
            <person name="Rhodes N."/>
            <person name="Thang M."/>
            <person name="Chan C."/>
        </authorList>
    </citation>
    <scope>NUCLEOTIDE SEQUENCE</scope>
</reference>
<feature type="transmembrane region" description="Helical" evidence="9">
    <location>
        <begin position="334"/>
        <end position="358"/>
    </location>
</feature>
<dbReference type="Gene3D" id="1.20.1250.20">
    <property type="entry name" value="MFS general substrate transporter like domains"/>
    <property type="match status" value="1"/>
</dbReference>
<evidence type="ECO:0000256" key="4">
    <source>
        <dbReference type="ARBA" id="ARBA00022679"/>
    </source>
</evidence>
<comment type="subcellular location">
    <subcellularLocation>
        <location evidence="2">Membrane</location>
        <topology evidence="2">Multi-pass membrane protein</topology>
    </subcellularLocation>
</comment>
<dbReference type="InterPro" id="IPR011701">
    <property type="entry name" value="MFS"/>
</dbReference>
<evidence type="ECO:0000256" key="5">
    <source>
        <dbReference type="ARBA" id="ARBA00022692"/>
    </source>
</evidence>
<dbReference type="InterPro" id="IPR045322">
    <property type="entry name" value="HECTD1/TRIP12-like"/>
</dbReference>
<dbReference type="OrthoDB" id="10262656at2759"/>
<dbReference type="GO" id="GO:0000209">
    <property type="term" value="P:protein polyubiquitination"/>
    <property type="evidence" value="ECO:0007669"/>
    <property type="project" value="TreeGrafter"/>
</dbReference>
<evidence type="ECO:0000259" key="10">
    <source>
        <dbReference type="PROSITE" id="PS50850"/>
    </source>
</evidence>
<dbReference type="InterPro" id="IPR011989">
    <property type="entry name" value="ARM-like"/>
</dbReference>
<evidence type="ECO:0000256" key="1">
    <source>
        <dbReference type="ARBA" id="ARBA00000885"/>
    </source>
</evidence>
<dbReference type="GO" id="GO:0061630">
    <property type="term" value="F:ubiquitin protein ligase activity"/>
    <property type="evidence" value="ECO:0007669"/>
    <property type="project" value="UniProtKB-EC"/>
</dbReference>
<dbReference type="SUPFAM" id="SSF48371">
    <property type="entry name" value="ARM repeat"/>
    <property type="match status" value="1"/>
</dbReference>
<evidence type="ECO:0000256" key="8">
    <source>
        <dbReference type="SAM" id="MobiDB-lite"/>
    </source>
</evidence>
<comment type="catalytic activity">
    <reaction evidence="1">
        <text>S-ubiquitinyl-[E2 ubiquitin-conjugating enzyme]-L-cysteine + [acceptor protein]-L-lysine = [E2 ubiquitin-conjugating enzyme]-L-cysteine + N(6)-ubiquitinyl-[acceptor protein]-L-lysine.</text>
        <dbReference type="EC" id="2.3.2.26"/>
    </reaction>
</comment>
<accession>A0A812MBU6</accession>
<dbReference type="InterPro" id="IPR057948">
    <property type="entry name" value="TPR_TRIP12_N"/>
</dbReference>
<feature type="transmembrane region" description="Helical" evidence="9">
    <location>
        <begin position="165"/>
        <end position="185"/>
    </location>
</feature>
<evidence type="ECO:0000313" key="11">
    <source>
        <dbReference type="EMBL" id="CAE7253825.1"/>
    </source>
</evidence>
<dbReference type="EMBL" id="CAJNDS010001269">
    <property type="protein sequence ID" value="CAE7253825.1"/>
    <property type="molecule type" value="Genomic_DNA"/>
</dbReference>
<evidence type="ECO:0000313" key="12">
    <source>
        <dbReference type="Proteomes" id="UP000604046"/>
    </source>
</evidence>
<dbReference type="GO" id="GO:0043161">
    <property type="term" value="P:proteasome-mediated ubiquitin-dependent protein catabolic process"/>
    <property type="evidence" value="ECO:0007669"/>
    <property type="project" value="TreeGrafter"/>
</dbReference>
<dbReference type="InterPro" id="IPR001958">
    <property type="entry name" value="Tet-R_TetA/multi-R_MdtG-like"/>
</dbReference>
<feature type="transmembrane region" description="Helical" evidence="9">
    <location>
        <begin position="98"/>
        <end position="116"/>
    </location>
</feature>
<sequence length="1140" mass="124218">MSLEPSLPWQPQRPSPGMLARSEDRPPHHGEFWVAARNVSIFGLALCAYCLTRSRRVGTRRPSQSIKRLRSSGCCRSRPRRAQGEQEDKVEKMQVKEGSIYALLLVSCFSLLGFTMPSPALPEIRNRFVLPDWETGLVAASMSLGMLAAVWFWPTRSDAWGRTRVLKLSMSITALCFLVQAGFLGMEWFHAFLFMRLVTGCFAGCNPIFKAYLADVVPASELPRFMVWREASATFAFIVGPLLGGQMTARLGIAGPFIATFFAHLLGAVICTKFVEESPVRTERTEKVEESNNSESDKWPLLVTKVFVMSFFYVVSQTCFSFFTPLLLHDGFGFGAPAIGGFLTLVSSGVLACQLVCYKPLERRLGLERTGAVGALTILVGLMLMGIPVEQPYLLTLGGACYAFGSATFPATVPTLLAKSVSKDQRGKVLGRDSLINNVGRVITPLGLAYLYGKSRFLCFGAGACAKSPYPSIKLLRAWLFARLAPFCGAFSFFMKRAQMEGADGSPEGPPSSRRYCEISRARMGTNSSWLSQSLQSSEEALISFPMETFIPLLINLLGNPGNGDETTAQVMLLACRCLFNVVDILPPTARIIVGHGGLSVLCANLLNIEYIDVAELTVSIIELISEDQPLQVLKAGGLEAILSFLDFFQISVQRQAANAAAAMLRAVPPPDVFNQQVKPALPTLAQLLDPMFFTPFVKGGDGSLMAASLRTSAPSKSPPMQVLAHRSCRALQRKRGYASGCANAVWVEFQFELEIWSQALTTVVVERSFGSEGAKREATEEEEDDDDDEDEEDVLPPAPPAGDPGHNALSCCDCSLCIQFLRQTFWQDMIPSSVLSNLLLLLGNGISSPTPQTSVVVAEAEGARKVARRATEAKLRAMESLRASPWQVLYILSVLTNYSHNFTEEVLKQDICGLLGMMVLGMDVVGSGVGSAQGSSLLIRVLALVASVMPAVLLTESGCVCEERRLVVFRQNPEFLDVDAPNAPAQSISYLLHSVPVLATCESLYGPDPRSCQALSKTFLPMLIDICQVSRLIAFSRSFLTLSECWQASMDPAVQSVCISLLLTFALASTLLRKNLEPVQLASFLASLLLTEPSTSVTLSCLLIGEQTLRHHYGAYALHFIRQGVRHAIANQAIGFAVH</sequence>
<keyword evidence="4" id="KW-0808">Transferase</keyword>
<dbReference type="GO" id="GO:0022857">
    <property type="term" value="F:transmembrane transporter activity"/>
    <property type="evidence" value="ECO:0007669"/>
    <property type="project" value="InterPro"/>
</dbReference>
<dbReference type="Proteomes" id="UP000604046">
    <property type="component" value="Unassembled WGS sequence"/>
</dbReference>
<feature type="transmembrane region" description="Helical" evidence="9">
    <location>
        <begin position="306"/>
        <end position="328"/>
    </location>
</feature>
<evidence type="ECO:0000256" key="9">
    <source>
        <dbReference type="SAM" id="Phobius"/>
    </source>
</evidence>
<feature type="domain" description="Major facilitator superfamily (MFS) profile" evidence="10">
    <location>
        <begin position="99"/>
        <end position="500"/>
    </location>
</feature>
<feature type="region of interest" description="Disordered" evidence="8">
    <location>
        <begin position="772"/>
        <end position="803"/>
    </location>
</feature>
<evidence type="ECO:0000256" key="7">
    <source>
        <dbReference type="ARBA" id="ARBA00023136"/>
    </source>
</evidence>
<dbReference type="PROSITE" id="PS50850">
    <property type="entry name" value="MFS"/>
    <property type="match status" value="1"/>
</dbReference>
<dbReference type="Pfam" id="PF07690">
    <property type="entry name" value="MFS_1"/>
    <property type="match status" value="1"/>
</dbReference>
<dbReference type="InterPro" id="IPR016024">
    <property type="entry name" value="ARM-type_fold"/>
</dbReference>
<feature type="compositionally biased region" description="Acidic residues" evidence="8">
    <location>
        <begin position="780"/>
        <end position="795"/>
    </location>
</feature>
<dbReference type="AlphaFoldDB" id="A0A812MBU6"/>
<comment type="caution">
    <text evidence="11">The sequence shown here is derived from an EMBL/GenBank/DDBJ whole genome shotgun (WGS) entry which is preliminary data.</text>
</comment>
<keyword evidence="5 9" id="KW-0812">Transmembrane</keyword>
<dbReference type="PANTHER" id="PTHR45670">
    <property type="entry name" value="E3 UBIQUITIN-PROTEIN LIGASE TRIP12"/>
    <property type="match status" value="1"/>
</dbReference>
<feature type="transmembrane region" description="Helical" evidence="9">
    <location>
        <begin position="191"/>
        <end position="213"/>
    </location>
</feature>
<feature type="transmembrane region" description="Helical" evidence="9">
    <location>
        <begin position="136"/>
        <end position="153"/>
    </location>
</feature>
<dbReference type="Gene3D" id="1.25.10.10">
    <property type="entry name" value="Leucine-rich Repeat Variant"/>
    <property type="match status" value="1"/>
</dbReference>
<name>A0A812MBU6_9DINO</name>
<dbReference type="InterPro" id="IPR020846">
    <property type="entry name" value="MFS_dom"/>
</dbReference>
<evidence type="ECO:0000256" key="6">
    <source>
        <dbReference type="ARBA" id="ARBA00022989"/>
    </source>
</evidence>
<dbReference type="InterPro" id="IPR036259">
    <property type="entry name" value="MFS_trans_sf"/>
</dbReference>
<feature type="transmembrane region" description="Helical" evidence="9">
    <location>
        <begin position="225"/>
        <end position="247"/>
    </location>
</feature>
<organism evidence="11 12">
    <name type="scientific">Symbiodinium natans</name>
    <dbReference type="NCBI Taxonomy" id="878477"/>
    <lineage>
        <taxon>Eukaryota</taxon>
        <taxon>Sar</taxon>
        <taxon>Alveolata</taxon>
        <taxon>Dinophyceae</taxon>
        <taxon>Suessiales</taxon>
        <taxon>Symbiodiniaceae</taxon>
        <taxon>Symbiodinium</taxon>
    </lineage>
</organism>
<dbReference type="SUPFAM" id="SSF103473">
    <property type="entry name" value="MFS general substrate transporter"/>
    <property type="match status" value="1"/>
</dbReference>
<feature type="region of interest" description="Disordered" evidence="8">
    <location>
        <begin position="1"/>
        <end position="24"/>
    </location>
</feature>
<dbReference type="PANTHER" id="PTHR45670:SF1">
    <property type="entry name" value="E3 UBIQUITIN-PROTEIN LIGASE HECTD1"/>
    <property type="match status" value="1"/>
</dbReference>
<feature type="transmembrane region" description="Helical" evidence="9">
    <location>
        <begin position="253"/>
        <end position="275"/>
    </location>
</feature>
<dbReference type="Pfam" id="PF25579">
    <property type="entry name" value="TPR_TRIP12_N"/>
    <property type="match status" value="1"/>
</dbReference>
<feature type="transmembrane region" description="Helical" evidence="9">
    <location>
        <begin position="32"/>
        <end position="51"/>
    </location>
</feature>
<dbReference type="GO" id="GO:0016020">
    <property type="term" value="C:membrane"/>
    <property type="evidence" value="ECO:0007669"/>
    <property type="project" value="UniProtKB-SubCell"/>
</dbReference>
<keyword evidence="6 9" id="KW-1133">Transmembrane helix</keyword>
<evidence type="ECO:0000256" key="2">
    <source>
        <dbReference type="ARBA" id="ARBA00004141"/>
    </source>
</evidence>
<keyword evidence="12" id="KW-1185">Reference proteome</keyword>
<dbReference type="EC" id="2.3.2.26" evidence="3"/>
<protein>
    <recommendedName>
        <fullName evidence="3">HECT-type E3 ubiquitin transferase</fullName>
        <ecNumber evidence="3">2.3.2.26</ecNumber>
    </recommendedName>
</protein>
<evidence type="ECO:0000256" key="3">
    <source>
        <dbReference type="ARBA" id="ARBA00012485"/>
    </source>
</evidence>
<gene>
    <name evidence="11" type="primary">UPL3</name>
    <name evidence="11" type="ORF">SNAT2548_LOCUS12793</name>
</gene>
<keyword evidence="7 9" id="KW-0472">Membrane</keyword>
<proteinExistence type="predicted"/>
<dbReference type="PRINTS" id="PR01035">
    <property type="entry name" value="TCRTETA"/>
</dbReference>
<feature type="transmembrane region" description="Helical" evidence="9">
    <location>
        <begin position="370"/>
        <end position="387"/>
    </location>
</feature>